<sequence>MTLTTRALTGATIAALAACTLTAAPTQAATPLSDDRRVVPHTVRTGETASGLAVRFHAWTAELIALNHLGPSARLYVGQRIRIPVVRTSGRSPEPRTTRRHPHRRAHHGPDRARIRAVIVHTARRHGVDPQLALAISWQEAGWQMGRVSSAGAIGAMQVIPDTGRWMALYAGRPLHLRHLRDNVTAGVLLLQVLGQLTGSRGNQIASYYQGLGAVRDHGWYADTHRYVANVRAIKHRLERGLPPA</sequence>
<gene>
    <name evidence="3" type="ORF">NOCA2120020</name>
</gene>
<dbReference type="SMART" id="SM00257">
    <property type="entry name" value="LysM"/>
    <property type="match status" value="1"/>
</dbReference>
<dbReference type="CDD" id="cd00254">
    <property type="entry name" value="LT-like"/>
    <property type="match status" value="1"/>
</dbReference>
<dbReference type="EMBL" id="CZKA01000004">
    <property type="protein sequence ID" value="CUR53987.1"/>
    <property type="molecule type" value="Genomic_DNA"/>
</dbReference>
<dbReference type="PANTHER" id="PTHR37423">
    <property type="entry name" value="SOLUBLE LYTIC MUREIN TRANSGLYCOSYLASE-RELATED"/>
    <property type="match status" value="1"/>
</dbReference>
<dbReference type="InterPro" id="IPR018392">
    <property type="entry name" value="LysM"/>
</dbReference>
<dbReference type="InterPro" id="IPR036779">
    <property type="entry name" value="LysM_dom_sf"/>
</dbReference>
<dbReference type="CDD" id="cd00118">
    <property type="entry name" value="LysM"/>
    <property type="match status" value="1"/>
</dbReference>
<proteinExistence type="predicted"/>
<dbReference type="PROSITE" id="PS51782">
    <property type="entry name" value="LYSM"/>
    <property type="match status" value="1"/>
</dbReference>
<dbReference type="Gene3D" id="3.10.350.10">
    <property type="entry name" value="LysM domain"/>
    <property type="match status" value="1"/>
</dbReference>
<dbReference type="PROSITE" id="PS51257">
    <property type="entry name" value="PROKAR_LIPOPROTEIN"/>
    <property type="match status" value="1"/>
</dbReference>
<protein>
    <recommendedName>
        <fullName evidence="2">LysM domain-containing protein</fullName>
    </recommendedName>
</protein>
<evidence type="ECO:0000259" key="2">
    <source>
        <dbReference type="PROSITE" id="PS51782"/>
    </source>
</evidence>
<dbReference type="Gene3D" id="1.10.530.10">
    <property type="match status" value="1"/>
</dbReference>
<dbReference type="InterPro" id="IPR008258">
    <property type="entry name" value="Transglycosylase_SLT_dom_1"/>
</dbReference>
<dbReference type="Pfam" id="PF01464">
    <property type="entry name" value="SLT"/>
    <property type="match status" value="1"/>
</dbReference>
<accession>A0A2P2BW74</accession>
<dbReference type="InterPro" id="IPR023346">
    <property type="entry name" value="Lysozyme-like_dom_sf"/>
</dbReference>
<evidence type="ECO:0000313" key="3">
    <source>
        <dbReference type="EMBL" id="CUR53987.1"/>
    </source>
</evidence>
<feature type="region of interest" description="Disordered" evidence="1">
    <location>
        <begin position="87"/>
        <end position="110"/>
    </location>
</feature>
<feature type="domain" description="LysM" evidence="2">
    <location>
        <begin position="39"/>
        <end position="83"/>
    </location>
</feature>
<dbReference type="Pfam" id="PF01476">
    <property type="entry name" value="LysM"/>
    <property type="match status" value="1"/>
</dbReference>
<feature type="compositionally biased region" description="Basic residues" evidence="1">
    <location>
        <begin position="98"/>
        <end position="107"/>
    </location>
</feature>
<dbReference type="AlphaFoldDB" id="A0A2P2BW74"/>
<reference evidence="3" key="1">
    <citation type="submission" date="2015-08" db="EMBL/GenBank/DDBJ databases">
        <authorList>
            <person name="Babu N.S."/>
            <person name="Beckwith C.J."/>
            <person name="Beseler K.G."/>
            <person name="Brison A."/>
            <person name="Carone J.V."/>
            <person name="Caskin T.P."/>
            <person name="Diamond M."/>
            <person name="Durham M.E."/>
            <person name="Foxe J.M."/>
            <person name="Go M."/>
            <person name="Henderson B.A."/>
            <person name="Jones I.B."/>
            <person name="McGettigan J.A."/>
            <person name="Micheletti S.J."/>
            <person name="Nasrallah M.E."/>
            <person name="Ortiz D."/>
            <person name="Piller C.R."/>
            <person name="Privatt S.R."/>
            <person name="Schneider S.L."/>
            <person name="Sharp S."/>
            <person name="Smith T.C."/>
            <person name="Stanton J.D."/>
            <person name="Ullery H.E."/>
            <person name="Wilson R.J."/>
            <person name="Serrano M.G."/>
            <person name="Buck G."/>
            <person name="Lee V."/>
            <person name="Wang Y."/>
            <person name="Carvalho R."/>
            <person name="Voegtly L."/>
            <person name="Shi R."/>
            <person name="Duckworth R."/>
            <person name="Johnson A."/>
            <person name="Loviza R."/>
            <person name="Walstead R."/>
            <person name="Shah Z."/>
            <person name="Kiflezghi M."/>
            <person name="Wade K."/>
            <person name="Ball S.L."/>
            <person name="Bradley K.W."/>
            <person name="Asai D.J."/>
            <person name="Bowman C.A."/>
            <person name="Russell D.A."/>
            <person name="Pope W.H."/>
            <person name="Jacobs-Sera D."/>
            <person name="Hendrix R.W."/>
            <person name="Hatfull G.F."/>
        </authorList>
    </citation>
    <scope>NUCLEOTIDE SEQUENCE</scope>
</reference>
<dbReference type="PANTHER" id="PTHR37423:SF2">
    <property type="entry name" value="MEMBRANE-BOUND LYTIC MUREIN TRANSGLYCOSYLASE C"/>
    <property type="match status" value="1"/>
</dbReference>
<evidence type="ECO:0000256" key="1">
    <source>
        <dbReference type="SAM" id="MobiDB-lite"/>
    </source>
</evidence>
<name>A0A2P2BW74_9ZZZZ</name>
<organism evidence="3">
    <name type="scientific">metagenome</name>
    <dbReference type="NCBI Taxonomy" id="256318"/>
    <lineage>
        <taxon>unclassified sequences</taxon>
        <taxon>metagenomes</taxon>
    </lineage>
</organism>
<dbReference type="SUPFAM" id="SSF54106">
    <property type="entry name" value="LysM domain"/>
    <property type="match status" value="1"/>
</dbReference>
<dbReference type="SUPFAM" id="SSF53955">
    <property type="entry name" value="Lysozyme-like"/>
    <property type="match status" value="1"/>
</dbReference>